<sequence>MRVKHLADCVLHSIGAPANAPGPPLGRKTNPFELFFVVVVLWPCRETTPEVLRVWGRHS</sequence>
<organism evidence="1 2">
    <name type="scientific">Chondrus crispus</name>
    <name type="common">Carrageen Irish moss</name>
    <name type="synonym">Polymorpha crispa</name>
    <dbReference type="NCBI Taxonomy" id="2769"/>
    <lineage>
        <taxon>Eukaryota</taxon>
        <taxon>Rhodophyta</taxon>
        <taxon>Florideophyceae</taxon>
        <taxon>Rhodymeniophycidae</taxon>
        <taxon>Gigartinales</taxon>
        <taxon>Gigartinaceae</taxon>
        <taxon>Chondrus</taxon>
    </lineage>
</organism>
<gene>
    <name evidence="1" type="ORF">CHC_T00006356001</name>
</gene>
<accession>R7QK14</accession>
<dbReference type="AlphaFoldDB" id="R7QK14"/>
<dbReference type="Proteomes" id="UP000012073">
    <property type="component" value="Unassembled WGS sequence"/>
</dbReference>
<dbReference type="EMBL" id="HG001975">
    <property type="protein sequence ID" value="CDF38862.1"/>
    <property type="molecule type" value="Genomic_DNA"/>
</dbReference>
<dbReference type="Gramene" id="CDF38862">
    <property type="protein sequence ID" value="CDF38862"/>
    <property type="gene ID" value="CHC_T00006356001"/>
</dbReference>
<dbReference type="KEGG" id="ccp:CHC_T00006356001"/>
<keyword evidence="2" id="KW-1185">Reference proteome</keyword>
<dbReference type="RefSeq" id="XP_005718767.1">
    <property type="nucleotide sequence ID" value="XM_005718710.1"/>
</dbReference>
<dbReference type="GeneID" id="17326486"/>
<reference evidence="2" key="1">
    <citation type="journal article" date="2013" name="Proc. Natl. Acad. Sci. U.S.A.">
        <title>Genome structure and metabolic features in the red seaweed Chondrus crispus shed light on evolution of the Archaeplastida.</title>
        <authorList>
            <person name="Collen J."/>
            <person name="Porcel B."/>
            <person name="Carre W."/>
            <person name="Ball S.G."/>
            <person name="Chaparro C."/>
            <person name="Tonon T."/>
            <person name="Barbeyron T."/>
            <person name="Michel G."/>
            <person name="Noel B."/>
            <person name="Valentin K."/>
            <person name="Elias M."/>
            <person name="Artiguenave F."/>
            <person name="Arun A."/>
            <person name="Aury J.M."/>
            <person name="Barbosa-Neto J.F."/>
            <person name="Bothwell J.H."/>
            <person name="Bouget F.Y."/>
            <person name="Brillet L."/>
            <person name="Cabello-Hurtado F."/>
            <person name="Capella-Gutierrez S."/>
            <person name="Charrier B."/>
            <person name="Cladiere L."/>
            <person name="Cock J.M."/>
            <person name="Coelho S.M."/>
            <person name="Colleoni C."/>
            <person name="Czjzek M."/>
            <person name="Da Silva C."/>
            <person name="Delage L."/>
            <person name="Denoeud F."/>
            <person name="Deschamps P."/>
            <person name="Dittami S.M."/>
            <person name="Gabaldon T."/>
            <person name="Gachon C.M."/>
            <person name="Groisillier A."/>
            <person name="Herve C."/>
            <person name="Jabbari K."/>
            <person name="Katinka M."/>
            <person name="Kloareg B."/>
            <person name="Kowalczyk N."/>
            <person name="Labadie K."/>
            <person name="Leblanc C."/>
            <person name="Lopez P.J."/>
            <person name="McLachlan D.H."/>
            <person name="Meslet-Cladiere L."/>
            <person name="Moustafa A."/>
            <person name="Nehr Z."/>
            <person name="Nyvall Collen P."/>
            <person name="Panaud O."/>
            <person name="Partensky F."/>
            <person name="Poulain J."/>
            <person name="Rensing S.A."/>
            <person name="Rousvoal S."/>
            <person name="Samson G."/>
            <person name="Symeonidi A."/>
            <person name="Weissenbach J."/>
            <person name="Zambounis A."/>
            <person name="Wincker P."/>
            <person name="Boyen C."/>
        </authorList>
    </citation>
    <scope>NUCLEOTIDE SEQUENCE [LARGE SCALE GENOMIC DNA]</scope>
    <source>
        <strain evidence="2">cv. Stackhouse</strain>
    </source>
</reference>
<evidence type="ECO:0000313" key="1">
    <source>
        <dbReference type="EMBL" id="CDF38862.1"/>
    </source>
</evidence>
<proteinExistence type="predicted"/>
<evidence type="ECO:0000313" key="2">
    <source>
        <dbReference type="Proteomes" id="UP000012073"/>
    </source>
</evidence>
<protein>
    <submittedName>
        <fullName evidence="1">Uncharacterized protein</fullName>
    </submittedName>
</protein>
<name>R7QK14_CHOCR</name>